<evidence type="ECO:0000313" key="3">
    <source>
        <dbReference type="EMBL" id="WOG92767.1"/>
    </source>
</evidence>
<evidence type="ECO:0000313" key="4">
    <source>
        <dbReference type="Proteomes" id="UP000077755"/>
    </source>
</evidence>
<feature type="region of interest" description="Disordered" evidence="1">
    <location>
        <begin position="55"/>
        <end position="79"/>
    </location>
</feature>
<evidence type="ECO:0000256" key="1">
    <source>
        <dbReference type="SAM" id="MobiDB-lite"/>
    </source>
</evidence>
<gene>
    <name evidence="3" type="ORF">DCAR_0312043</name>
</gene>
<keyword evidence="2" id="KW-0732">Signal</keyword>
<feature type="compositionally biased region" description="Basic residues" evidence="1">
    <location>
        <begin position="68"/>
        <end position="79"/>
    </location>
</feature>
<protein>
    <submittedName>
        <fullName evidence="3">Uncharacterized protein</fullName>
    </submittedName>
</protein>
<feature type="signal peptide" evidence="2">
    <location>
        <begin position="1"/>
        <end position="25"/>
    </location>
</feature>
<evidence type="ECO:0000256" key="2">
    <source>
        <dbReference type="SAM" id="SignalP"/>
    </source>
</evidence>
<dbReference type="AlphaFoldDB" id="A0AAF0WMN5"/>
<accession>A0AAF0WMN5</accession>
<organism evidence="3 4">
    <name type="scientific">Daucus carota subsp. sativus</name>
    <name type="common">Carrot</name>
    <dbReference type="NCBI Taxonomy" id="79200"/>
    <lineage>
        <taxon>Eukaryota</taxon>
        <taxon>Viridiplantae</taxon>
        <taxon>Streptophyta</taxon>
        <taxon>Embryophyta</taxon>
        <taxon>Tracheophyta</taxon>
        <taxon>Spermatophyta</taxon>
        <taxon>Magnoliopsida</taxon>
        <taxon>eudicotyledons</taxon>
        <taxon>Gunneridae</taxon>
        <taxon>Pentapetalae</taxon>
        <taxon>asterids</taxon>
        <taxon>campanulids</taxon>
        <taxon>Apiales</taxon>
        <taxon>Apiaceae</taxon>
        <taxon>Apioideae</taxon>
        <taxon>Scandiceae</taxon>
        <taxon>Daucinae</taxon>
        <taxon>Daucus</taxon>
        <taxon>Daucus sect. Daucus</taxon>
    </lineage>
</organism>
<proteinExistence type="predicted"/>
<dbReference type="Proteomes" id="UP000077755">
    <property type="component" value="Chromosome 3"/>
</dbReference>
<reference evidence="3" key="1">
    <citation type="journal article" date="2016" name="Nat. Genet.">
        <title>A high-quality carrot genome assembly provides new insights into carotenoid accumulation and asterid genome evolution.</title>
        <authorList>
            <person name="Iorizzo M."/>
            <person name="Ellison S."/>
            <person name="Senalik D."/>
            <person name="Zeng P."/>
            <person name="Satapoomin P."/>
            <person name="Huang J."/>
            <person name="Bowman M."/>
            <person name="Iovene M."/>
            <person name="Sanseverino W."/>
            <person name="Cavagnaro P."/>
            <person name="Yildiz M."/>
            <person name="Macko-Podgorni A."/>
            <person name="Moranska E."/>
            <person name="Grzebelus E."/>
            <person name="Grzebelus D."/>
            <person name="Ashrafi H."/>
            <person name="Zheng Z."/>
            <person name="Cheng S."/>
            <person name="Spooner D."/>
            <person name="Van Deynze A."/>
            <person name="Simon P."/>
        </authorList>
    </citation>
    <scope>NUCLEOTIDE SEQUENCE</scope>
    <source>
        <tissue evidence="3">Leaf</tissue>
    </source>
</reference>
<dbReference type="PANTHER" id="PTHR34467:SF1">
    <property type="entry name" value="OS05G0542300 PROTEIN"/>
    <property type="match status" value="1"/>
</dbReference>
<name>A0AAF0WMN5_DAUCS</name>
<reference evidence="3" key="2">
    <citation type="submission" date="2022-03" db="EMBL/GenBank/DDBJ databases">
        <title>Draft title - Genomic analysis of global carrot germplasm unveils the trajectory of domestication and the origin of high carotenoid orange carrot.</title>
        <authorList>
            <person name="Iorizzo M."/>
            <person name="Ellison S."/>
            <person name="Senalik D."/>
            <person name="Macko-Podgorni A."/>
            <person name="Grzebelus D."/>
            <person name="Bostan H."/>
            <person name="Rolling W."/>
            <person name="Curaba J."/>
            <person name="Simon P."/>
        </authorList>
    </citation>
    <scope>NUCLEOTIDE SEQUENCE</scope>
    <source>
        <tissue evidence="3">Leaf</tissue>
    </source>
</reference>
<dbReference type="EMBL" id="CP093345">
    <property type="protein sequence ID" value="WOG92767.1"/>
    <property type="molecule type" value="Genomic_DNA"/>
</dbReference>
<feature type="chain" id="PRO_5042143949" evidence="2">
    <location>
        <begin position="26"/>
        <end position="79"/>
    </location>
</feature>
<sequence>MVTRIKTSHLIFLLFLCLSSGMIEGVSNGMNPASMLHEGRDKMSSRKLLSHDVVLDYEDPGANPKHDPRGKKGGGGRNK</sequence>
<dbReference type="PANTHER" id="PTHR34467">
    <property type="entry name" value="TRANSMEMBRANE PROTEIN"/>
    <property type="match status" value="1"/>
</dbReference>
<keyword evidence="4" id="KW-1185">Reference proteome</keyword>